<protein>
    <recommendedName>
        <fullName evidence="3">Stage III sporulation protein AB</fullName>
    </recommendedName>
</protein>
<evidence type="ECO:0000313" key="2">
    <source>
        <dbReference type="Proteomes" id="UP000190286"/>
    </source>
</evidence>
<proteinExistence type="predicted"/>
<name>A0A1T4WML9_9FIRM</name>
<dbReference type="RefSeq" id="WP_078783806.1">
    <property type="nucleotide sequence ID" value="NZ_FUYF01000003.1"/>
</dbReference>
<evidence type="ECO:0000313" key="1">
    <source>
        <dbReference type="EMBL" id="SKA78610.1"/>
    </source>
</evidence>
<gene>
    <name evidence="1" type="ORF">SAMN02745178_00808</name>
</gene>
<keyword evidence="2" id="KW-1185">Reference proteome</keyword>
<dbReference type="STRING" id="745368.SAMN02745178_00808"/>
<dbReference type="AlphaFoldDB" id="A0A1T4WML9"/>
<reference evidence="1 2" key="1">
    <citation type="submission" date="2017-02" db="EMBL/GenBank/DDBJ databases">
        <authorList>
            <person name="Peterson S.W."/>
        </authorList>
    </citation>
    <scope>NUCLEOTIDE SEQUENCE [LARGE SCALE GENOMIC DNA]</scope>
    <source>
        <strain evidence="1 2">ATCC 27749</strain>
    </source>
</reference>
<evidence type="ECO:0008006" key="3">
    <source>
        <dbReference type="Google" id="ProtNLM"/>
    </source>
</evidence>
<organism evidence="1 2">
    <name type="scientific">Gemmiger formicilis</name>
    <dbReference type="NCBI Taxonomy" id="745368"/>
    <lineage>
        <taxon>Bacteria</taxon>
        <taxon>Bacillati</taxon>
        <taxon>Bacillota</taxon>
        <taxon>Clostridia</taxon>
        <taxon>Eubacteriales</taxon>
        <taxon>Gemmiger</taxon>
    </lineage>
</organism>
<dbReference type="EMBL" id="FUYF01000003">
    <property type="protein sequence ID" value="SKA78610.1"/>
    <property type="molecule type" value="Genomic_DNA"/>
</dbReference>
<sequence length="157" mass="16732">MTLLLRLLGTLLLLLAGMGGGFAAAARAENSRRQLHSFARLLTYLAELLDAQALTGPELLRRAAQDPAFAVFCPAPGESLSALTPPACMPDALRQEVQSSLSAAEEAPRLTACATLHRLASRCEAQSAEAAEHCRTARRLWPRLGGYLGALAAILLW</sequence>
<accession>A0A1T4WML9</accession>
<dbReference type="Proteomes" id="UP000190286">
    <property type="component" value="Unassembled WGS sequence"/>
</dbReference>
<dbReference type="GeneID" id="93337293"/>